<dbReference type="PANTHER" id="PTHR42850:SF4">
    <property type="entry name" value="ZINC-DEPENDENT ENDOPOLYPHOSPHATASE"/>
    <property type="match status" value="1"/>
</dbReference>
<dbReference type="VEuPathDB" id="FungiDB:F4678DRAFT_417592"/>
<evidence type="ECO:0000313" key="3">
    <source>
        <dbReference type="Proteomes" id="UP001148614"/>
    </source>
</evidence>
<keyword evidence="3" id="KW-1185">Reference proteome</keyword>
<dbReference type="Proteomes" id="UP001148614">
    <property type="component" value="Unassembled WGS sequence"/>
</dbReference>
<dbReference type="InterPro" id="IPR050126">
    <property type="entry name" value="Ap4A_hydrolase"/>
</dbReference>
<organism evidence="2 3">
    <name type="scientific">Xylaria arbuscula</name>
    <dbReference type="NCBI Taxonomy" id="114810"/>
    <lineage>
        <taxon>Eukaryota</taxon>
        <taxon>Fungi</taxon>
        <taxon>Dikarya</taxon>
        <taxon>Ascomycota</taxon>
        <taxon>Pezizomycotina</taxon>
        <taxon>Sordariomycetes</taxon>
        <taxon>Xylariomycetidae</taxon>
        <taxon>Xylariales</taxon>
        <taxon>Xylariaceae</taxon>
        <taxon>Xylaria</taxon>
    </lineage>
</organism>
<name>A0A9W8TIY3_9PEZI</name>
<dbReference type="GO" id="GO:0016791">
    <property type="term" value="F:phosphatase activity"/>
    <property type="evidence" value="ECO:0007669"/>
    <property type="project" value="TreeGrafter"/>
</dbReference>
<dbReference type="PANTHER" id="PTHR42850">
    <property type="entry name" value="METALLOPHOSPHOESTERASE"/>
    <property type="match status" value="1"/>
</dbReference>
<feature type="region of interest" description="Disordered" evidence="1">
    <location>
        <begin position="138"/>
        <end position="206"/>
    </location>
</feature>
<feature type="compositionally biased region" description="Basic and acidic residues" evidence="1">
    <location>
        <begin position="23"/>
        <end position="35"/>
    </location>
</feature>
<proteinExistence type="predicted"/>
<dbReference type="InterPro" id="IPR029052">
    <property type="entry name" value="Metallo-depent_PP-like"/>
</dbReference>
<comment type="caution">
    <text evidence="2">The sequence shown here is derived from an EMBL/GenBank/DDBJ whole genome shotgun (WGS) entry which is preliminary data.</text>
</comment>
<feature type="compositionally biased region" description="Basic and acidic residues" evidence="1">
    <location>
        <begin position="161"/>
        <end position="172"/>
    </location>
</feature>
<feature type="region of interest" description="Disordered" evidence="1">
    <location>
        <begin position="1"/>
        <end position="76"/>
    </location>
</feature>
<gene>
    <name evidence="2" type="ORF">NPX13_g8044</name>
</gene>
<evidence type="ECO:0000313" key="2">
    <source>
        <dbReference type="EMBL" id="KAJ3563881.1"/>
    </source>
</evidence>
<dbReference type="AlphaFoldDB" id="A0A9W8TIY3"/>
<sequence length="206" mass="22797">MRTLVSPASLTEKEPLPALADQTQRHQGDDTAKESHNKKKQNHNHEEDGSGKGNGNNPIDIIDMIPSPSRDGTPWAKTWTSLQKSSILSRPHKFRPTTVVYGHDAKAGLQLRKYTFGLDSGCGSDKALTGMIFEMVPGSGGHASGTRNKQHQQSPEEEEEENRRIKQEGRAEDESESEQEDGEGIELLEQQGHARIRHRLVSVPCS</sequence>
<protein>
    <submittedName>
        <fullName evidence="2">Uncharacterized protein</fullName>
    </submittedName>
</protein>
<dbReference type="GO" id="GO:0005737">
    <property type="term" value="C:cytoplasm"/>
    <property type="evidence" value="ECO:0007669"/>
    <property type="project" value="TreeGrafter"/>
</dbReference>
<dbReference type="Gene3D" id="3.60.21.10">
    <property type="match status" value="1"/>
</dbReference>
<evidence type="ECO:0000256" key="1">
    <source>
        <dbReference type="SAM" id="MobiDB-lite"/>
    </source>
</evidence>
<dbReference type="GO" id="GO:0000298">
    <property type="term" value="F:endopolyphosphatase activity"/>
    <property type="evidence" value="ECO:0007669"/>
    <property type="project" value="TreeGrafter"/>
</dbReference>
<feature type="compositionally biased region" description="Low complexity" evidence="1">
    <location>
        <begin position="55"/>
        <end position="69"/>
    </location>
</feature>
<dbReference type="GO" id="GO:0006798">
    <property type="term" value="P:polyphosphate catabolic process"/>
    <property type="evidence" value="ECO:0007669"/>
    <property type="project" value="TreeGrafter"/>
</dbReference>
<reference evidence="2" key="1">
    <citation type="submission" date="2022-07" db="EMBL/GenBank/DDBJ databases">
        <title>Genome Sequence of Xylaria arbuscula.</title>
        <authorList>
            <person name="Buettner E."/>
        </authorList>
    </citation>
    <scope>NUCLEOTIDE SEQUENCE</scope>
    <source>
        <strain evidence="2">VT107</strain>
    </source>
</reference>
<dbReference type="EMBL" id="JANPWZ010001696">
    <property type="protein sequence ID" value="KAJ3563881.1"/>
    <property type="molecule type" value="Genomic_DNA"/>
</dbReference>
<accession>A0A9W8TIY3</accession>
<feature type="compositionally biased region" description="Acidic residues" evidence="1">
    <location>
        <begin position="173"/>
        <end position="186"/>
    </location>
</feature>